<dbReference type="AlphaFoldDB" id="A0A1F8EY17"/>
<reference evidence="1 2" key="1">
    <citation type="journal article" date="2016" name="Nat. Commun.">
        <title>Thousands of microbial genomes shed light on interconnected biogeochemical processes in an aquifer system.</title>
        <authorList>
            <person name="Anantharaman K."/>
            <person name="Brown C.T."/>
            <person name="Hug L.A."/>
            <person name="Sharon I."/>
            <person name="Castelle C.J."/>
            <person name="Probst A.J."/>
            <person name="Thomas B.C."/>
            <person name="Singh A."/>
            <person name="Wilkins M.J."/>
            <person name="Karaoz U."/>
            <person name="Brodie E.L."/>
            <person name="Williams K.H."/>
            <person name="Hubbard S.S."/>
            <person name="Banfield J.F."/>
        </authorList>
    </citation>
    <scope>NUCLEOTIDE SEQUENCE [LARGE SCALE GENOMIC DNA]</scope>
</reference>
<accession>A0A1F8EY17</accession>
<evidence type="ECO:0000313" key="2">
    <source>
        <dbReference type="Proteomes" id="UP000178023"/>
    </source>
</evidence>
<sequence>MEREDIIKFTNSVVLLSKLLIMTEDRFLKQKLHGKVSDFVSTFVEWNKKNVAQCRNKDLLNSVNNLLDYLEYLAHISKSNVTPLFLAQRNLLKFKLHILKQSKKTKDTTSDVANSAILISKPSTRTKSARLALKLNSNKERILNYIKKTPDVRTKDVMSEFGALSGRTVKRSLKELTDEGFLKKRSDGVAVYYTCG</sequence>
<protein>
    <submittedName>
        <fullName evidence="1">Uncharacterized protein</fullName>
    </submittedName>
</protein>
<dbReference type="SUPFAM" id="SSF46785">
    <property type="entry name" value="Winged helix' DNA-binding domain"/>
    <property type="match status" value="1"/>
</dbReference>
<dbReference type="InterPro" id="IPR036390">
    <property type="entry name" value="WH_DNA-bd_sf"/>
</dbReference>
<dbReference type="Gene3D" id="1.10.10.10">
    <property type="entry name" value="Winged helix-like DNA-binding domain superfamily/Winged helix DNA-binding domain"/>
    <property type="match status" value="1"/>
</dbReference>
<evidence type="ECO:0000313" key="1">
    <source>
        <dbReference type="EMBL" id="OGN05765.1"/>
    </source>
</evidence>
<proteinExistence type="predicted"/>
<organism evidence="1 2">
    <name type="scientific">Candidatus Yanofskybacteria bacterium RIFCSPHIGHO2_01_FULL_45_42</name>
    <dbReference type="NCBI Taxonomy" id="1802671"/>
    <lineage>
        <taxon>Bacteria</taxon>
        <taxon>Candidatus Yanofskyibacteriota</taxon>
    </lineage>
</organism>
<gene>
    <name evidence="1" type="ORF">A2750_04245</name>
</gene>
<name>A0A1F8EY17_9BACT</name>
<dbReference type="EMBL" id="MGJL01000048">
    <property type="protein sequence ID" value="OGN05765.1"/>
    <property type="molecule type" value="Genomic_DNA"/>
</dbReference>
<dbReference type="Proteomes" id="UP000178023">
    <property type="component" value="Unassembled WGS sequence"/>
</dbReference>
<dbReference type="InterPro" id="IPR036388">
    <property type="entry name" value="WH-like_DNA-bd_sf"/>
</dbReference>
<comment type="caution">
    <text evidence="1">The sequence shown here is derived from an EMBL/GenBank/DDBJ whole genome shotgun (WGS) entry which is preliminary data.</text>
</comment>